<dbReference type="OrthoDB" id="5086080at2759"/>
<accession>A0A8H4NMY9</accession>
<protein>
    <recommendedName>
        <fullName evidence="4">BZIP domain-containing protein</fullName>
    </recommendedName>
</protein>
<evidence type="ECO:0000313" key="2">
    <source>
        <dbReference type="EMBL" id="KAF4428370.1"/>
    </source>
</evidence>
<evidence type="ECO:0000256" key="1">
    <source>
        <dbReference type="SAM" id="MobiDB-lite"/>
    </source>
</evidence>
<gene>
    <name evidence="2" type="ORF">FACUT_9401</name>
</gene>
<keyword evidence="3" id="KW-1185">Reference proteome</keyword>
<dbReference type="AlphaFoldDB" id="A0A8H4NMY9"/>
<feature type="region of interest" description="Disordered" evidence="1">
    <location>
        <begin position="1"/>
        <end position="31"/>
    </location>
</feature>
<sequence>MYDDAQHTRKLMKREKDRKSQKRSRERTKSRIAQLESMVENLRQNESKAQLASLMDQLGQVTRERDGLLSVLDSLGATIRRHLGDSATDEPASDTRSEPSTHAPAGRPEPLLLGKRIIPVAATTTRMSLETAGSTTLQVPMDPSPSDPFAYNGWDYTASIAPYHMAIAFDNSAAMRDWGKAME</sequence>
<feature type="region of interest" description="Disordered" evidence="1">
    <location>
        <begin position="83"/>
        <end position="114"/>
    </location>
</feature>
<feature type="compositionally biased region" description="Basic residues" evidence="1">
    <location>
        <begin position="19"/>
        <end position="30"/>
    </location>
</feature>
<evidence type="ECO:0008006" key="4">
    <source>
        <dbReference type="Google" id="ProtNLM"/>
    </source>
</evidence>
<organism evidence="2 3">
    <name type="scientific">Fusarium acutatum</name>
    <dbReference type="NCBI Taxonomy" id="78861"/>
    <lineage>
        <taxon>Eukaryota</taxon>
        <taxon>Fungi</taxon>
        <taxon>Dikarya</taxon>
        <taxon>Ascomycota</taxon>
        <taxon>Pezizomycotina</taxon>
        <taxon>Sordariomycetes</taxon>
        <taxon>Hypocreomycetidae</taxon>
        <taxon>Hypocreales</taxon>
        <taxon>Nectriaceae</taxon>
        <taxon>Fusarium</taxon>
        <taxon>Fusarium fujikuroi species complex</taxon>
    </lineage>
</organism>
<dbReference type="EMBL" id="JAADJF010000268">
    <property type="protein sequence ID" value="KAF4428370.1"/>
    <property type="molecule type" value="Genomic_DNA"/>
</dbReference>
<dbReference type="CDD" id="cd14688">
    <property type="entry name" value="bZIP_YAP"/>
    <property type="match status" value="1"/>
</dbReference>
<name>A0A8H4NMY9_9HYPO</name>
<reference evidence="2 3" key="1">
    <citation type="submission" date="2020-01" db="EMBL/GenBank/DDBJ databases">
        <title>Identification and distribution of gene clusters putatively required for synthesis of sphingolipid metabolism inhibitors in phylogenetically diverse species of the filamentous fungus Fusarium.</title>
        <authorList>
            <person name="Kim H.-S."/>
            <person name="Busman M."/>
            <person name="Brown D.W."/>
            <person name="Divon H."/>
            <person name="Uhlig S."/>
            <person name="Proctor R.H."/>
        </authorList>
    </citation>
    <scope>NUCLEOTIDE SEQUENCE [LARGE SCALE GENOMIC DNA]</scope>
    <source>
        <strain evidence="2 3">NRRL 13308</strain>
    </source>
</reference>
<dbReference type="Proteomes" id="UP000536711">
    <property type="component" value="Unassembled WGS sequence"/>
</dbReference>
<evidence type="ECO:0000313" key="3">
    <source>
        <dbReference type="Proteomes" id="UP000536711"/>
    </source>
</evidence>
<proteinExistence type="predicted"/>
<dbReference type="PANTHER" id="PTHR37012">
    <property type="entry name" value="B-ZIP TRANSCRIPTION FACTOR (EUROFUNG)-RELATED"/>
    <property type="match status" value="1"/>
</dbReference>
<comment type="caution">
    <text evidence="2">The sequence shown here is derived from an EMBL/GenBank/DDBJ whole genome shotgun (WGS) entry which is preliminary data.</text>
</comment>